<dbReference type="EMBL" id="FQYY01000002">
    <property type="protein sequence ID" value="SHI49534.1"/>
    <property type="molecule type" value="Genomic_DNA"/>
</dbReference>
<dbReference type="AlphaFoldDB" id="A0A1M6BLF5"/>
<dbReference type="Proteomes" id="UP000184225">
    <property type="component" value="Unassembled WGS sequence"/>
</dbReference>
<dbReference type="Pfam" id="PF13561">
    <property type="entry name" value="adh_short_C2"/>
    <property type="match status" value="1"/>
</dbReference>
<evidence type="ECO:0000313" key="2">
    <source>
        <dbReference type="Proteomes" id="UP000184225"/>
    </source>
</evidence>
<dbReference type="OrthoDB" id="56744at2"/>
<dbReference type="STRING" id="579105.SAMN04488096_102113"/>
<dbReference type="Pfam" id="PF00106">
    <property type="entry name" value="adh_short"/>
    <property type="match status" value="1"/>
</dbReference>
<evidence type="ECO:0000313" key="1">
    <source>
        <dbReference type="EMBL" id="SHI49534.1"/>
    </source>
</evidence>
<dbReference type="GO" id="GO:0016491">
    <property type="term" value="F:oxidoreductase activity"/>
    <property type="evidence" value="ECO:0007669"/>
    <property type="project" value="TreeGrafter"/>
</dbReference>
<dbReference type="GO" id="GO:0005737">
    <property type="term" value="C:cytoplasm"/>
    <property type="evidence" value="ECO:0007669"/>
    <property type="project" value="TreeGrafter"/>
</dbReference>
<accession>A0A1M6BLF5</accession>
<sequence length="513" mass="58388">MTEKNLIADIDACIKTIQDLLEDTNQLFELPEEKRIELLKVAGALTRPNREEFQRRRKDAKKAAKRKMIARDKHARKTTGIRSAREANVFVAPKLLAVAQENLNKETPELESPRNCYVCKKVYTKLHHFYDSMCTECGDLNYLKRFQTADLTDQVAVMTGSRLKIGYHITLMLLRAGATVIATTRFPADSAIRFAKEEDYSQWSNRLHIHGLDLRHIPSVEIFCNYIEQKYDRLDILINNAAQTVRRPAGFYAHLMENEEKPLTELPILAQKLLKDHHSCLEELNSLSVTTQKTSKNNVLPVTWHGPEPGIGLRSSAKLSQIPYSFDNSLQASEVFPEGELDADLQQVDLRKTNSWRLKLGEIETTEMVEVQLVNSVAPFVLCNRLSQLMLKEDTGKKHIINVSAMEGKFHRFKKEDRHPHTNMAKAALNMLTHTSAATLAKSGIYMNAVDTGWVTDEDPAELSKRKTEIHDFQPPLDIVDGAARVMDPLIDGINTGKHWSGKFLKDYFPIDW</sequence>
<gene>
    <name evidence="1" type="ORF">SAMN04488096_102113</name>
</gene>
<reference evidence="1 2" key="1">
    <citation type="submission" date="2016-11" db="EMBL/GenBank/DDBJ databases">
        <authorList>
            <person name="Jaros S."/>
            <person name="Januszkiewicz K."/>
            <person name="Wedrychowicz H."/>
        </authorList>
    </citation>
    <scope>NUCLEOTIDE SEQUENCE [LARGE SCALE GENOMIC DNA]</scope>
    <source>
        <strain evidence="1 2">DSM 21425</strain>
    </source>
</reference>
<dbReference type="Gene3D" id="3.40.50.720">
    <property type="entry name" value="NAD(P)-binding Rossmann-like Domain"/>
    <property type="match status" value="2"/>
</dbReference>
<organism evidence="1 2">
    <name type="scientific">Mesonia phycicola</name>
    <dbReference type="NCBI Taxonomy" id="579105"/>
    <lineage>
        <taxon>Bacteria</taxon>
        <taxon>Pseudomonadati</taxon>
        <taxon>Bacteroidota</taxon>
        <taxon>Flavobacteriia</taxon>
        <taxon>Flavobacteriales</taxon>
        <taxon>Flavobacteriaceae</taxon>
        <taxon>Mesonia</taxon>
    </lineage>
</organism>
<dbReference type="PANTHER" id="PTHR43544">
    <property type="entry name" value="SHORT-CHAIN DEHYDROGENASE/REDUCTASE"/>
    <property type="match status" value="1"/>
</dbReference>
<keyword evidence="2" id="KW-1185">Reference proteome</keyword>
<name>A0A1M6BLF5_9FLAO</name>
<protein>
    <submittedName>
        <fullName evidence="1">Short chain dehydrogenase</fullName>
    </submittedName>
</protein>
<dbReference type="InterPro" id="IPR051468">
    <property type="entry name" value="Fungal_SecMetab_SDRs"/>
</dbReference>
<dbReference type="PANTHER" id="PTHR43544:SF2">
    <property type="entry name" value="OXIDOREDUCTASE"/>
    <property type="match status" value="1"/>
</dbReference>
<proteinExistence type="predicted"/>
<dbReference type="SUPFAM" id="SSF51735">
    <property type="entry name" value="NAD(P)-binding Rossmann-fold domains"/>
    <property type="match status" value="1"/>
</dbReference>
<dbReference type="InterPro" id="IPR036291">
    <property type="entry name" value="NAD(P)-bd_dom_sf"/>
</dbReference>
<dbReference type="InterPro" id="IPR002347">
    <property type="entry name" value="SDR_fam"/>
</dbReference>
<dbReference type="RefSeq" id="WP_073148228.1">
    <property type="nucleotide sequence ID" value="NZ_FQYY01000002.1"/>
</dbReference>